<evidence type="ECO:0000256" key="2">
    <source>
        <dbReference type="ARBA" id="ARBA00022692"/>
    </source>
</evidence>
<dbReference type="GO" id="GO:0009403">
    <property type="term" value="P:toxin biosynthetic process"/>
    <property type="evidence" value="ECO:0007669"/>
    <property type="project" value="InterPro"/>
</dbReference>
<feature type="transmembrane region" description="Helical" evidence="5">
    <location>
        <begin position="98"/>
        <end position="125"/>
    </location>
</feature>
<dbReference type="InterPro" id="IPR003825">
    <property type="entry name" value="Colicin-V_CvpA"/>
</dbReference>
<evidence type="ECO:0000256" key="4">
    <source>
        <dbReference type="ARBA" id="ARBA00023136"/>
    </source>
</evidence>
<dbReference type="OrthoDB" id="9799585at2"/>
<evidence type="ECO:0000313" key="6">
    <source>
        <dbReference type="EMBL" id="CEA15056.1"/>
    </source>
</evidence>
<protein>
    <submittedName>
        <fullName evidence="6">Putative membrane protein</fullName>
    </submittedName>
</protein>
<dbReference type="EMBL" id="LN515532">
    <property type="protein sequence ID" value="CEA15056.1"/>
    <property type="molecule type" value="Genomic_DNA"/>
</dbReference>
<keyword evidence="4 5" id="KW-0472">Membrane</keyword>
<dbReference type="PANTHER" id="PTHR37306:SF1">
    <property type="entry name" value="COLICIN V PRODUCTION PROTEIN"/>
    <property type="match status" value="1"/>
</dbReference>
<dbReference type="Proteomes" id="UP000032417">
    <property type="component" value="Chromosome 1"/>
</dbReference>
<dbReference type="AlphaFoldDB" id="A0A098BY15"/>
<evidence type="ECO:0000256" key="1">
    <source>
        <dbReference type="ARBA" id="ARBA00004141"/>
    </source>
</evidence>
<evidence type="ECO:0000256" key="3">
    <source>
        <dbReference type="ARBA" id="ARBA00022989"/>
    </source>
</evidence>
<keyword evidence="3 5" id="KW-1133">Transmembrane helix</keyword>
<dbReference type="KEGG" id="pbt:ING2E5B_0287"/>
<accession>A0A098BY15</accession>
<feature type="transmembrane region" description="Helical" evidence="5">
    <location>
        <begin position="61"/>
        <end position="86"/>
    </location>
</feature>
<reference evidence="6 7" key="1">
    <citation type="submission" date="2014-08" db="EMBL/GenBank/DDBJ databases">
        <authorList>
            <person name="Wibberg D."/>
        </authorList>
    </citation>
    <scope>NUCLEOTIDE SEQUENCE [LARGE SCALE GENOMIC DNA]</scope>
    <source>
        <strain evidence="7">ING2-E5B</strain>
    </source>
</reference>
<feature type="transmembrane region" description="Helical" evidence="5">
    <location>
        <begin position="29"/>
        <end position="49"/>
    </location>
</feature>
<dbReference type="Pfam" id="PF02674">
    <property type="entry name" value="Colicin_V"/>
    <property type="match status" value="1"/>
</dbReference>
<organism evidence="6 7">
    <name type="scientific">Fermentimonas caenicola</name>
    <dbReference type="NCBI Taxonomy" id="1562970"/>
    <lineage>
        <taxon>Bacteria</taxon>
        <taxon>Pseudomonadati</taxon>
        <taxon>Bacteroidota</taxon>
        <taxon>Bacteroidia</taxon>
        <taxon>Bacteroidales</taxon>
        <taxon>Dysgonomonadaceae</taxon>
        <taxon>Fermentimonas</taxon>
    </lineage>
</organism>
<comment type="subcellular location">
    <subcellularLocation>
        <location evidence="1">Membrane</location>
        <topology evidence="1">Multi-pass membrane protein</topology>
    </subcellularLocation>
</comment>
<gene>
    <name evidence="6" type="ORF">ING2E5B_0287</name>
</gene>
<sequence length="203" mass="23024">MNWFDLTILIFLLIALVNGYKKGFVMQLVGLATIVLAAIFGGKLAASILPEINRFMEISPSFARVLSFLIAFGLIAVVISLIGRLIEKFIDLVSLSFLNRLLGCVIALGTIMVILSIVLNLVLMLDKRENIITKEIKQESFFFERVEAVVPAIVPYLDKELWEEFIPENYRNEIENKGDSLLHEMPGYINIDSSFQQRHFKVD</sequence>
<evidence type="ECO:0000313" key="7">
    <source>
        <dbReference type="Proteomes" id="UP000032417"/>
    </source>
</evidence>
<dbReference type="STRING" id="1562970.ING2E5B_0287"/>
<dbReference type="PANTHER" id="PTHR37306">
    <property type="entry name" value="COLICIN V PRODUCTION PROTEIN"/>
    <property type="match status" value="1"/>
</dbReference>
<dbReference type="GO" id="GO:0016020">
    <property type="term" value="C:membrane"/>
    <property type="evidence" value="ECO:0007669"/>
    <property type="project" value="UniProtKB-SubCell"/>
</dbReference>
<evidence type="ECO:0000256" key="5">
    <source>
        <dbReference type="SAM" id="Phobius"/>
    </source>
</evidence>
<proteinExistence type="predicted"/>
<name>A0A098BY15_9BACT</name>
<dbReference type="HOGENOM" id="CLU_092720_5_0_10"/>
<keyword evidence="2 5" id="KW-0812">Transmembrane</keyword>
<keyword evidence="7" id="KW-1185">Reference proteome</keyword>